<sequence>MTVSSLLASVLEQSTPILLAALAAMITLRANILNVAVEGMMLVAAFTAIAVGSMTGSAALAFFAAVAAAILLSQLLALLTLRFSADFIVAGLGINLLAAGGTLFMLERFYNSPGGLRPTSFPDVWHVPEGSLSFIPIVGKAFEGQSFIVILALAAVPLSAVFLYLTPTGANLRAAGEDEHAARSAGIRVAWMKALAVGISGLLSGLAGAQLAMDKLHFFLPDMTSGRGFIGLAATLFGGGQPWMTAAASFLFGFFGALGDRLQVFAIPSQFVLMLPYVAAIVGLTFARWRVHRRNRPARIAESKP</sequence>
<dbReference type="EMBL" id="PXYK01000003">
    <property type="protein sequence ID" value="PSJ64693.1"/>
    <property type="molecule type" value="Genomic_DNA"/>
</dbReference>
<dbReference type="GO" id="GO:0022857">
    <property type="term" value="F:transmembrane transporter activity"/>
    <property type="evidence" value="ECO:0007669"/>
    <property type="project" value="InterPro"/>
</dbReference>
<feature type="transmembrane region" description="Helical" evidence="6">
    <location>
        <begin position="185"/>
        <end position="208"/>
    </location>
</feature>
<feature type="transmembrane region" description="Helical" evidence="6">
    <location>
        <begin position="229"/>
        <end position="255"/>
    </location>
</feature>
<proteinExistence type="predicted"/>
<keyword evidence="3 6" id="KW-0812">Transmembrane</keyword>
<evidence type="ECO:0000256" key="4">
    <source>
        <dbReference type="ARBA" id="ARBA00022989"/>
    </source>
</evidence>
<feature type="transmembrane region" description="Helical" evidence="6">
    <location>
        <begin position="147"/>
        <end position="165"/>
    </location>
</feature>
<dbReference type="PANTHER" id="PTHR43370:SF1">
    <property type="entry name" value="GUANOSINE ABC TRANSPORTER PERMEASE PROTEIN NUPQ"/>
    <property type="match status" value="1"/>
</dbReference>
<gene>
    <name evidence="7" type="ORF">C7I84_03300</name>
</gene>
<evidence type="ECO:0000256" key="5">
    <source>
        <dbReference type="ARBA" id="ARBA00023136"/>
    </source>
</evidence>
<evidence type="ECO:0000256" key="2">
    <source>
        <dbReference type="ARBA" id="ARBA00022475"/>
    </source>
</evidence>
<dbReference type="OrthoDB" id="9792579at2"/>
<comment type="subcellular location">
    <subcellularLocation>
        <location evidence="1">Cell membrane</location>
        <topology evidence="1">Multi-pass membrane protein</topology>
    </subcellularLocation>
</comment>
<dbReference type="InterPro" id="IPR001851">
    <property type="entry name" value="ABC_transp_permease"/>
</dbReference>
<protein>
    <submittedName>
        <fullName evidence="7">ABC transporter permease</fullName>
    </submittedName>
</protein>
<accession>A0A2P7SQE4</accession>
<dbReference type="AlphaFoldDB" id="A0A2P7SQE4"/>
<dbReference type="CDD" id="cd06580">
    <property type="entry name" value="TM_PBP1_transp_TpRbsC_like"/>
    <property type="match status" value="1"/>
</dbReference>
<evidence type="ECO:0000256" key="1">
    <source>
        <dbReference type="ARBA" id="ARBA00004651"/>
    </source>
</evidence>
<keyword evidence="8" id="KW-1185">Reference proteome</keyword>
<comment type="caution">
    <text evidence="7">The sequence shown here is derived from an EMBL/GenBank/DDBJ whole genome shotgun (WGS) entry which is preliminary data.</text>
</comment>
<evidence type="ECO:0000256" key="3">
    <source>
        <dbReference type="ARBA" id="ARBA00022692"/>
    </source>
</evidence>
<name>A0A2P7SQE4_9HYPH</name>
<dbReference type="GO" id="GO:0005886">
    <property type="term" value="C:plasma membrane"/>
    <property type="evidence" value="ECO:0007669"/>
    <property type="project" value="UniProtKB-SubCell"/>
</dbReference>
<feature type="transmembrane region" description="Helical" evidence="6">
    <location>
        <begin position="87"/>
        <end position="106"/>
    </location>
</feature>
<reference evidence="7 8" key="1">
    <citation type="submission" date="2018-03" db="EMBL/GenBank/DDBJ databases">
        <title>The draft genome of Mesorhizobium sp. 6GN-30.</title>
        <authorList>
            <person name="Liu L."/>
            <person name="Li L."/>
            <person name="Wang T."/>
            <person name="Zhang X."/>
            <person name="Liang L."/>
        </authorList>
    </citation>
    <scope>NUCLEOTIDE SEQUENCE [LARGE SCALE GENOMIC DNA]</scope>
    <source>
        <strain evidence="7 8">6GN30</strain>
    </source>
</reference>
<feature type="transmembrane region" description="Helical" evidence="6">
    <location>
        <begin position="267"/>
        <end position="287"/>
    </location>
</feature>
<evidence type="ECO:0000313" key="8">
    <source>
        <dbReference type="Proteomes" id="UP000241229"/>
    </source>
</evidence>
<dbReference type="Pfam" id="PF02653">
    <property type="entry name" value="BPD_transp_2"/>
    <property type="match status" value="1"/>
</dbReference>
<dbReference type="Proteomes" id="UP000241229">
    <property type="component" value="Unassembled WGS sequence"/>
</dbReference>
<evidence type="ECO:0000313" key="7">
    <source>
        <dbReference type="EMBL" id="PSJ64693.1"/>
    </source>
</evidence>
<organism evidence="7 8">
    <name type="scientific">Kumtagia ephedrae</name>
    <dbReference type="NCBI Taxonomy" id="2116701"/>
    <lineage>
        <taxon>Bacteria</taxon>
        <taxon>Pseudomonadati</taxon>
        <taxon>Pseudomonadota</taxon>
        <taxon>Alphaproteobacteria</taxon>
        <taxon>Hyphomicrobiales</taxon>
        <taxon>Phyllobacteriaceae</taxon>
        <taxon>Kumtagia</taxon>
    </lineage>
</organism>
<evidence type="ECO:0000256" key="6">
    <source>
        <dbReference type="SAM" id="Phobius"/>
    </source>
</evidence>
<keyword evidence="2" id="KW-1003">Cell membrane</keyword>
<keyword evidence="5 6" id="KW-0472">Membrane</keyword>
<feature type="transmembrane region" description="Helical" evidence="6">
    <location>
        <begin position="58"/>
        <end position="81"/>
    </location>
</feature>
<dbReference type="PANTHER" id="PTHR43370">
    <property type="entry name" value="SUGAR ABC TRANSPORTER INTEGRAL MEMBRANE PROTEIN-RELATED"/>
    <property type="match status" value="1"/>
</dbReference>
<keyword evidence="4 6" id="KW-1133">Transmembrane helix</keyword>
<dbReference type="RefSeq" id="WP_106770737.1">
    <property type="nucleotide sequence ID" value="NZ_PXYK01000003.1"/>
</dbReference>